<accession>A0A8J4PNL6</accession>
<proteinExistence type="inferred from homology"/>
<dbReference type="GO" id="GO:0030246">
    <property type="term" value="F:carbohydrate binding"/>
    <property type="evidence" value="ECO:0007669"/>
    <property type="project" value="InterPro"/>
</dbReference>
<dbReference type="PROSITE" id="PS51767">
    <property type="entry name" value="PEPTIDASE_A1"/>
    <property type="match status" value="1"/>
</dbReference>
<keyword evidence="4" id="KW-0064">Aspartyl protease</keyword>
<name>A0A8J4PNL6_9MYCE</name>
<keyword evidence="9" id="KW-1185">Reference proteome</keyword>
<sequence length="595" mass="68144">EYSGFLTLGDLDKRYFDEIRYTPLNSIEDIHYGVFVSYVKAINPETEDGIILNSSDVGDAIIDTGSSFTLLNKQAFQVFKDFMQQDCRVGLCGDETLFDGHCFNVPMEYFNDFPTISLGMLGGAEISISPQSYITSMEAGGRTYYCLGIRESPLEKKSIFGLSWLRNTYVVFDKEHNRMGFGIKVDYDYSSGENVGEVEGSQPELVPQQKKISKIAIHIENNFQEKEYNFATDLKPENEITIEEHIPIPEIPKHQHKPIYHSFFEQLEKLLSQSETFEDFFAKSKLMMDQPSNHTDSEKVCRFNPARENSGIKKQVGMMKKKQPLKVNNSTCLLESREFEIYTQSTKMCKINFKVTMSVNNGTCTMDSKLHEIKVLTKLCKRHIFPKYFNNKKFDNSTCDIFSKHNELNKNNKGVCPSFIFNHFEVDKFNQTCPIPHTSKHIFKLTGVAKSRKHVVPDEIFTKQEESKSVLSFLELPISRKSRKFLADTSCYFDFTQKKNFEWVDNKGMAFLFWESTILNKSPSPISEFVLSTYDKVQDVIGMNYTLTSNGNAIISLPSTVTIAPNQSYRWIYISNSKESLSFSLVSSGTCVNKN</sequence>
<dbReference type="InterPro" id="IPR033121">
    <property type="entry name" value="PEPTIDASE_A1"/>
</dbReference>
<evidence type="ECO:0000256" key="4">
    <source>
        <dbReference type="ARBA" id="ARBA00022750"/>
    </source>
</evidence>
<evidence type="ECO:0000256" key="2">
    <source>
        <dbReference type="ARBA" id="ARBA00022670"/>
    </source>
</evidence>
<evidence type="ECO:0000256" key="3">
    <source>
        <dbReference type="ARBA" id="ARBA00022729"/>
    </source>
</evidence>
<evidence type="ECO:0000256" key="6">
    <source>
        <dbReference type="ARBA" id="ARBA00023145"/>
    </source>
</evidence>
<dbReference type="InterPro" id="IPR032799">
    <property type="entry name" value="TAXi_C"/>
</dbReference>
<dbReference type="SUPFAM" id="SSF50630">
    <property type="entry name" value="Acid proteases"/>
    <property type="match status" value="1"/>
</dbReference>
<dbReference type="GO" id="GO:0004190">
    <property type="term" value="F:aspartic-type endopeptidase activity"/>
    <property type="evidence" value="ECO:0007669"/>
    <property type="project" value="UniProtKB-KW"/>
</dbReference>
<dbReference type="PANTHER" id="PTHR47965:SF12">
    <property type="entry name" value="ASPARTIC PROTEINASE 3-RELATED"/>
    <property type="match status" value="1"/>
</dbReference>
<organism evidence="8 9">
    <name type="scientific">Polysphondylium violaceum</name>
    <dbReference type="NCBI Taxonomy" id="133409"/>
    <lineage>
        <taxon>Eukaryota</taxon>
        <taxon>Amoebozoa</taxon>
        <taxon>Evosea</taxon>
        <taxon>Eumycetozoa</taxon>
        <taxon>Dictyostelia</taxon>
        <taxon>Dictyosteliales</taxon>
        <taxon>Dictyosteliaceae</taxon>
        <taxon>Polysphondylium</taxon>
    </lineage>
</organism>
<dbReference type="Proteomes" id="UP000695562">
    <property type="component" value="Unassembled WGS sequence"/>
</dbReference>
<dbReference type="EMBL" id="AJWJ01000497">
    <property type="protein sequence ID" value="KAF2070400.1"/>
    <property type="molecule type" value="Genomic_DNA"/>
</dbReference>
<comment type="caution">
    <text evidence="8">The sequence shown here is derived from an EMBL/GenBank/DDBJ whole genome shotgun (WGS) entry which is preliminary data.</text>
</comment>
<reference evidence="8" key="1">
    <citation type="submission" date="2020-01" db="EMBL/GenBank/DDBJ databases">
        <title>Development of genomics and gene disruption for Polysphondylium violaceum indicates a role for the polyketide synthase stlB in stalk morphogenesis.</title>
        <authorList>
            <person name="Narita B."/>
            <person name="Kawabe Y."/>
            <person name="Kin K."/>
            <person name="Saito T."/>
            <person name="Gibbs R."/>
            <person name="Kuspa A."/>
            <person name="Muzny D."/>
            <person name="Queller D."/>
            <person name="Richards S."/>
            <person name="Strassman J."/>
            <person name="Sucgang R."/>
            <person name="Worley K."/>
            <person name="Schaap P."/>
        </authorList>
    </citation>
    <scope>NUCLEOTIDE SEQUENCE</scope>
    <source>
        <strain evidence="8">QSvi11</strain>
    </source>
</reference>
<evidence type="ECO:0000256" key="5">
    <source>
        <dbReference type="ARBA" id="ARBA00022801"/>
    </source>
</evidence>
<dbReference type="InterPro" id="IPR021109">
    <property type="entry name" value="Peptidase_aspartic_dom_sf"/>
</dbReference>
<dbReference type="InterPro" id="IPR001461">
    <property type="entry name" value="Aspartic_peptidase_A1"/>
</dbReference>
<evidence type="ECO:0000313" key="9">
    <source>
        <dbReference type="Proteomes" id="UP000695562"/>
    </source>
</evidence>
<keyword evidence="3" id="KW-0732">Signal</keyword>
<keyword evidence="2" id="KW-0645">Protease</keyword>
<comment type="similarity">
    <text evidence="1">Belongs to the peptidase A1 family.</text>
</comment>
<feature type="non-terminal residue" evidence="8">
    <location>
        <position position="595"/>
    </location>
</feature>
<evidence type="ECO:0000259" key="7">
    <source>
        <dbReference type="PROSITE" id="PS51767"/>
    </source>
</evidence>
<dbReference type="PANTHER" id="PTHR47965">
    <property type="entry name" value="ASPARTYL PROTEASE-RELATED"/>
    <property type="match status" value="1"/>
</dbReference>
<dbReference type="CDD" id="cd05471">
    <property type="entry name" value="pepsin_like"/>
    <property type="match status" value="1"/>
</dbReference>
<dbReference type="InterPro" id="IPR034164">
    <property type="entry name" value="Pepsin-like_dom"/>
</dbReference>
<dbReference type="AlphaFoldDB" id="A0A8J4PNL6"/>
<dbReference type="Gene3D" id="2.40.70.10">
    <property type="entry name" value="Acid Proteases"/>
    <property type="match status" value="1"/>
</dbReference>
<gene>
    <name evidence="8" type="ORF">CYY_008286</name>
</gene>
<keyword evidence="5" id="KW-0378">Hydrolase</keyword>
<dbReference type="InterPro" id="IPR019028">
    <property type="entry name" value="CBM_49"/>
</dbReference>
<dbReference type="OrthoDB" id="2747330at2759"/>
<feature type="domain" description="Peptidase A1" evidence="7">
    <location>
        <begin position="1"/>
        <end position="182"/>
    </location>
</feature>
<dbReference type="Pfam" id="PF14541">
    <property type="entry name" value="TAXi_C"/>
    <property type="match status" value="1"/>
</dbReference>
<dbReference type="PRINTS" id="PR00792">
    <property type="entry name" value="PEPSIN"/>
</dbReference>
<dbReference type="SMART" id="SM01063">
    <property type="entry name" value="CBM49"/>
    <property type="match status" value="1"/>
</dbReference>
<evidence type="ECO:0000313" key="8">
    <source>
        <dbReference type="EMBL" id="KAF2070400.1"/>
    </source>
</evidence>
<keyword evidence="6" id="KW-0865">Zymogen</keyword>
<protein>
    <recommendedName>
        <fullName evidence="7">Peptidase A1 domain-containing protein</fullName>
    </recommendedName>
</protein>
<evidence type="ECO:0000256" key="1">
    <source>
        <dbReference type="ARBA" id="ARBA00007447"/>
    </source>
</evidence>
<dbReference type="GO" id="GO:0006508">
    <property type="term" value="P:proteolysis"/>
    <property type="evidence" value="ECO:0007669"/>
    <property type="project" value="UniProtKB-KW"/>
</dbReference>